<comment type="caution">
    <text evidence="3">The sequence shown here is derived from an EMBL/GenBank/DDBJ whole genome shotgun (WGS) entry which is preliminary data.</text>
</comment>
<feature type="compositionally biased region" description="Basic and acidic residues" evidence="1">
    <location>
        <begin position="167"/>
        <end position="177"/>
    </location>
</feature>
<gene>
    <name evidence="3" type="ORF">HNR61_005072</name>
</gene>
<dbReference type="AlphaFoldDB" id="A0A7W3LSJ5"/>
<keyword evidence="2" id="KW-1133">Transmembrane helix</keyword>
<dbReference type="GO" id="GO:0016020">
    <property type="term" value="C:membrane"/>
    <property type="evidence" value="ECO:0007669"/>
    <property type="project" value="InterPro"/>
</dbReference>
<dbReference type="Pfam" id="PF04186">
    <property type="entry name" value="FxsA"/>
    <property type="match status" value="1"/>
</dbReference>
<dbReference type="Proteomes" id="UP000572680">
    <property type="component" value="Unassembled WGS sequence"/>
</dbReference>
<keyword evidence="2" id="KW-0472">Membrane</keyword>
<feature type="region of interest" description="Disordered" evidence="1">
    <location>
        <begin position="148"/>
        <end position="177"/>
    </location>
</feature>
<evidence type="ECO:0000256" key="2">
    <source>
        <dbReference type="SAM" id="Phobius"/>
    </source>
</evidence>
<feature type="transmembrane region" description="Helical" evidence="2">
    <location>
        <begin position="76"/>
        <end position="102"/>
    </location>
</feature>
<keyword evidence="4" id="KW-1185">Reference proteome</keyword>
<dbReference type="InterPro" id="IPR007313">
    <property type="entry name" value="FxsA"/>
</dbReference>
<name>A0A7W3LSJ5_ACTNM</name>
<accession>A0A7W3LSJ5</accession>
<organism evidence="3 4">
    <name type="scientific">Actinomadura namibiensis</name>
    <dbReference type="NCBI Taxonomy" id="182080"/>
    <lineage>
        <taxon>Bacteria</taxon>
        <taxon>Bacillati</taxon>
        <taxon>Actinomycetota</taxon>
        <taxon>Actinomycetes</taxon>
        <taxon>Streptosporangiales</taxon>
        <taxon>Thermomonosporaceae</taxon>
        <taxon>Actinomadura</taxon>
    </lineage>
</organism>
<keyword evidence="2" id="KW-0812">Transmembrane</keyword>
<dbReference type="NCBIfam" id="NF008528">
    <property type="entry name" value="PRK11463.1-2"/>
    <property type="match status" value="1"/>
</dbReference>
<reference evidence="3 4" key="1">
    <citation type="submission" date="2020-08" db="EMBL/GenBank/DDBJ databases">
        <title>Genomic Encyclopedia of Type Strains, Phase IV (KMG-IV): sequencing the most valuable type-strain genomes for metagenomic binning, comparative biology and taxonomic classification.</title>
        <authorList>
            <person name="Goeker M."/>
        </authorList>
    </citation>
    <scope>NUCLEOTIDE SEQUENCE [LARGE SCALE GENOMIC DNA]</scope>
    <source>
        <strain evidence="3 4">DSM 44197</strain>
    </source>
</reference>
<proteinExistence type="predicted"/>
<dbReference type="PANTHER" id="PTHR35335">
    <property type="entry name" value="UPF0716 PROTEIN FXSA"/>
    <property type="match status" value="1"/>
</dbReference>
<sequence>MLPLVMVLAFLLMPILEIYVIIQVGQVIGGWWTVALLLAESLLGGWIVRREGRRAWNALKETFGRGAMPDRELADAALVLVGGVLLLTPGFVTDLFGFLFVLPFTRPLVRRTLLAYGARRMKAAQARGPLFPPGAGAAGSPFEVFDPFGGRPADARQPRGPVVQGEVLRDDDRPAAP</sequence>
<feature type="transmembrane region" description="Helical" evidence="2">
    <location>
        <begin position="29"/>
        <end position="48"/>
    </location>
</feature>
<dbReference type="PANTHER" id="PTHR35335:SF1">
    <property type="entry name" value="UPF0716 PROTEIN FXSA"/>
    <property type="match status" value="1"/>
</dbReference>
<evidence type="ECO:0000313" key="3">
    <source>
        <dbReference type="EMBL" id="MBA8953422.1"/>
    </source>
</evidence>
<feature type="transmembrane region" description="Helical" evidence="2">
    <location>
        <begin position="6"/>
        <end position="22"/>
    </location>
</feature>
<protein>
    <submittedName>
        <fullName evidence="3">UPF0716 protein FxsA</fullName>
    </submittedName>
</protein>
<evidence type="ECO:0000256" key="1">
    <source>
        <dbReference type="SAM" id="MobiDB-lite"/>
    </source>
</evidence>
<dbReference type="RefSeq" id="WP_182845574.1">
    <property type="nucleotide sequence ID" value="NZ_BAAALP010000001.1"/>
</dbReference>
<evidence type="ECO:0000313" key="4">
    <source>
        <dbReference type="Proteomes" id="UP000572680"/>
    </source>
</evidence>
<dbReference type="EMBL" id="JACJIA010000006">
    <property type="protein sequence ID" value="MBA8953422.1"/>
    <property type="molecule type" value="Genomic_DNA"/>
</dbReference>